<dbReference type="RefSeq" id="XP_009036501.1">
    <property type="nucleotide sequence ID" value="XM_009038253.1"/>
</dbReference>
<dbReference type="InterPro" id="IPR029044">
    <property type="entry name" value="Nucleotide-diphossugar_trans"/>
</dbReference>
<dbReference type="GeneID" id="20224501"/>
<dbReference type="OMA" id="ESYCALA"/>
<dbReference type="Proteomes" id="UP000002729">
    <property type="component" value="Unassembled WGS sequence"/>
</dbReference>
<dbReference type="AlphaFoldDB" id="F0Y7S9"/>
<dbReference type="InParanoid" id="F0Y7S9"/>
<protein>
    <submittedName>
        <fullName evidence="2">Uncharacterized protein</fullName>
    </submittedName>
</protein>
<proteinExistence type="predicted"/>
<name>F0Y7S9_AURAN</name>
<evidence type="ECO:0000256" key="1">
    <source>
        <dbReference type="SAM" id="MobiDB-lite"/>
    </source>
</evidence>
<feature type="compositionally biased region" description="Basic and acidic residues" evidence="1">
    <location>
        <begin position="450"/>
        <end position="469"/>
    </location>
</feature>
<dbReference type="EMBL" id="GL833127">
    <property type="protein sequence ID" value="EGB08488.1"/>
    <property type="molecule type" value="Genomic_DNA"/>
</dbReference>
<dbReference type="OrthoDB" id="76265at2759"/>
<sequence>MSDPCAFGDRHCTLPPPQKLPCVWVGPKDGKWVKVVDAEDVDSSAPVPCPPAGAPGDHDASIVFVAIAAFRDSLCATTLEGLFGRAEYPDRVRVAVVQQNKPEDDDCYEAYCAKARASRGLGDDAPCPYGDHISVKRFSSDEAKGPTWARAQDADMLPDDAEFCLRTDSHMAFANDWDTKQIAQWYGARNEYAVLSTYVADANQINEDGSEKNINNVWEVPHLCSILWQDGHVRNMQAKAARLLEKPKLTTLWAAGLSFSRCHAERAVPYDPHTPYIFWGEEFSRTARFFTNGYDIYTPPRTIVAHDYKHTQGDPSHFKWNGKGGPRLNQNKTIVAQRDAANRRIWTLLGMPGGDPDPAARRRLGAYGLGDKRSLDDLVAFTGINLYNRTIGPNRCGNIDWVPWRCGAAAPPKPPAAAAAPEPPAAPAFDVAAWQRSFEAQQAAAAAQRAAREAARATDRPEESWEDRLPGGVVGELERDLVRAERFVEREFVSFEQMAAQRAIKSVMHHKHPRGADAAPAHTADNAPIPPTTVLLGLLGLWTAVKALNVIFRGKSKRQALGLPVAKVV</sequence>
<evidence type="ECO:0000313" key="3">
    <source>
        <dbReference type="Proteomes" id="UP000002729"/>
    </source>
</evidence>
<organism evidence="3">
    <name type="scientific">Aureococcus anophagefferens</name>
    <name type="common">Harmful bloom alga</name>
    <dbReference type="NCBI Taxonomy" id="44056"/>
    <lineage>
        <taxon>Eukaryota</taxon>
        <taxon>Sar</taxon>
        <taxon>Stramenopiles</taxon>
        <taxon>Ochrophyta</taxon>
        <taxon>Pelagophyceae</taxon>
        <taxon>Pelagomonadales</taxon>
        <taxon>Pelagomonadaceae</taxon>
        <taxon>Aureococcus</taxon>
    </lineage>
</organism>
<keyword evidence="3" id="KW-1185">Reference proteome</keyword>
<reference evidence="2 3" key="1">
    <citation type="journal article" date="2011" name="Proc. Natl. Acad. Sci. U.S.A.">
        <title>Niche of harmful alga Aureococcus anophagefferens revealed through ecogenomics.</title>
        <authorList>
            <person name="Gobler C.J."/>
            <person name="Berry D.L."/>
            <person name="Dyhrman S.T."/>
            <person name="Wilhelm S.W."/>
            <person name="Salamov A."/>
            <person name="Lobanov A.V."/>
            <person name="Zhang Y."/>
            <person name="Collier J.L."/>
            <person name="Wurch L.L."/>
            <person name="Kustka A.B."/>
            <person name="Dill B.D."/>
            <person name="Shah M."/>
            <person name="VerBerkmoes N.C."/>
            <person name="Kuo A."/>
            <person name="Terry A."/>
            <person name="Pangilinan J."/>
            <person name="Lindquist E.A."/>
            <person name="Lucas S."/>
            <person name="Paulsen I.T."/>
            <person name="Hattenrath-Lehmann T.K."/>
            <person name="Talmage S.C."/>
            <person name="Walker E.A."/>
            <person name="Koch F."/>
            <person name="Burson A.M."/>
            <person name="Marcoval M.A."/>
            <person name="Tang Y.Z."/>
            <person name="Lecleir G.R."/>
            <person name="Coyne K.J."/>
            <person name="Berg G.M."/>
            <person name="Bertrand E.M."/>
            <person name="Saito M.A."/>
            <person name="Gladyshev V.N."/>
            <person name="Grigoriev I.V."/>
        </authorList>
    </citation>
    <scope>NUCLEOTIDE SEQUENCE [LARGE SCALE GENOMIC DNA]</scope>
    <source>
        <strain evidence="3">CCMP 1984</strain>
    </source>
</reference>
<feature type="region of interest" description="Disordered" evidence="1">
    <location>
        <begin position="444"/>
        <end position="469"/>
    </location>
</feature>
<gene>
    <name evidence="2" type="ORF">AURANDRAFT_63787</name>
</gene>
<evidence type="ECO:0000313" key="2">
    <source>
        <dbReference type="EMBL" id="EGB08488.1"/>
    </source>
</evidence>
<dbReference type="PANTHER" id="PTHR34496:SF6">
    <property type="entry name" value="GLYCOSYLTRANSFERASE 2-LIKE DOMAIN-CONTAINING PROTEIN"/>
    <property type="match status" value="1"/>
</dbReference>
<dbReference type="Pfam" id="PF11397">
    <property type="entry name" value="GlcNAc"/>
    <property type="match status" value="1"/>
</dbReference>
<dbReference type="SUPFAM" id="SSF53448">
    <property type="entry name" value="Nucleotide-diphospho-sugar transferases"/>
    <property type="match status" value="1"/>
</dbReference>
<dbReference type="InterPro" id="IPR021067">
    <property type="entry name" value="Glycosyltransferase"/>
</dbReference>
<dbReference type="KEGG" id="aaf:AURANDRAFT_63787"/>
<dbReference type="eggNOG" id="ENOG502RY14">
    <property type="taxonomic scope" value="Eukaryota"/>
</dbReference>
<accession>F0Y7S9</accession>
<dbReference type="PANTHER" id="PTHR34496">
    <property type="entry name" value="GLCNAC TRANSFERASE-RELATED"/>
    <property type="match status" value="1"/>
</dbReference>